<evidence type="ECO:0000313" key="4">
    <source>
        <dbReference type="Proteomes" id="UP000481861"/>
    </source>
</evidence>
<keyword evidence="4" id="KW-1185">Reference proteome</keyword>
<dbReference type="Pfam" id="PF20253">
    <property type="entry name" value="DUF6604"/>
    <property type="match status" value="1"/>
</dbReference>
<feature type="domain" description="DUF6604" evidence="2">
    <location>
        <begin position="6"/>
        <end position="209"/>
    </location>
</feature>
<gene>
    <name evidence="3" type="ORF">BDV95DRAFT_619976</name>
</gene>
<dbReference type="AlphaFoldDB" id="A0A7C8ID57"/>
<organism evidence="3 4">
    <name type="scientific">Massariosphaeria phaeospora</name>
    <dbReference type="NCBI Taxonomy" id="100035"/>
    <lineage>
        <taxon>Eukaryota</taxon>
        <taxon>Fungi</taxon>
        <taxon>Dikarya</taxon>
        <taxon>Ascomycota</taxon>
        <taxon>Pezizomycotina</taxon>
        <taxon>Dothideomycetes</taxon>
        <taxon>Pleosporomycetidae</taxon>
        <taxon>Pleosporales</taxon>
        <taxon>Pleosporales incertae sedis</taxon>
        <taxon>Massariosphaeria</taxon>
    </lineage>
</organism>
<reference evidence="3 4" key="1">
    <citation type="submission" date="2020-01" db="EMBL/GenBank/DDBJ databases">
        <authorList>
            <consortium name="DOE Joint Genome Institute"/>
            <person name="Haridas S."/>
            <person name="Albert R."/>
            <person name="Binder M."/>
            <person name="Bloem J."/>
            <person name="Labutti K."/>
            <person name="Salamov A."/>
            <person name="Andreopoulos B."/>
            <person name="Baker S.E."/>
            <person name="Barry K."/>
            <person name="Bills G."/>
            <person name="Bluhm B.H."/>
            <person name="Cannon C."/>
            <person name="Castanera R."/>
            <person name="Culley D.E."/>
            <person name="Daum C."/>
            <person name="Ezra D."/>
            <person name="Gonzalez J.B."/>
            <person name="Henrissat B."/>
            <person name="Kuo A."/>
            <person name="Liang C."/>
            <person name="Lipzen A."/>
            <person name="Lutzoni F."/>
            <person name="Magnuson J."/>
            <person name="Mondo S."/>
            <person name="Nolan M."/>
            <person name="Ohm R."/>
            <person name="Pangilinan J."/>
            <person name="Park H.-J.H."/>
            <person name="Ramirez L."/>
            <person name="Alfaro M."/>
            <person name="Sun H."/>
            <person name="Tritt A."/>
            <person name="Yoshinaga Y."/>
            <person name="Zwiers L.-H.L."/>
            <person name="Turgeon B.G."/>
            <person name="Goodwin S.B."/>
            <person name="Spatafora J.W."/>
            <person name="Crous P.W."/>
            <person name="Grigoriev I.V."/>
        </authorList>
    </citation>
    <scope>NUCLEOTIDE SEQUENCE [LARGE SCALE GENOMIC DNA]</scope>
    <source>
        <strain evidence="3 4">CBS 611.86</strain>
    </source>
</reference>
<dbReference type="Proteomes" id="UP000481861">
    <property type="component" value="Unassembled WGS sequence"/>
</dbReference>
<evidence type="ECO:0000256" key="1">
    <source>
        <dbReference type="SAM" id="MobiDB-lite"/>
    </source>
</evidence>
<name>A0A7C8ID57_9PLEO</name>
<feature type="region of interest" description="Disordered" evidence="1">
    <location>
        <begin position="119"/>
        <end position="142"/>
    </location>
</feature>
<comment type="caution">
    <text evidence="3">The sequence shown here is derived from an EMBL/GenBank/DDBJ whole genome shotgun (WGS) entry which is preliminary data.</text>
</comment>
<protein>
    <recommendedName>
        <fullName evidence="2">DUF6604 domain-containing protein</fullName>
    </recommendedName>
</protein>
<proteinExistence type="predicted"/>
<feature type="compositionally biased region" description="Polar residues" evidence="1">
    <location>
        <begin position="121"/>
        <end position="132"/>
    </location>
</feature>
<dbReference type="PANTHER" id="PTHR38795">
    <property type="entry name" value="DUF6604 DOMAIN-CONTAINING PROTEIN"/>
    <property type="match status" value="1"/>
</dbReference>
<sequence>MKDLVIRNFVDFAEIIAHCPQVAGEIPKHIQDLLEEVIRLRTIETTIYQPLIATDTNAAREYNRHWAFIEVLQKIDRMLKLGVEQHRQRNPLPVSRLPEPREDIKSLFDKLLVEDIDGTTEDNSTGSDNGAATDNAAPIASTLDKGSDDLNVTRASVDQGCYTATLQLLGVIQELKSEAIHVWKQYAAKKVTLVTAALITNLVYRTIEHEVAQHLLLVHHSLFAATDRPDIGVLDVLLHLYEVWQEQTPQNDHDARANFREVVQTICMPVSIGFMVHWLLKDDHDYTSFLATSHYTTFHASQELTDNDGLSDSTKQASTAMIGNELIMRDPVSQVAKAFGQQQPPLRFQFNNNPVLNGTLALRLQLNHFTGVAELESSAPNIASTLLWYVALQQSGYLDADWEDAEFVLKCLGSDALFQRDPLPSGWLVYLSCAKMIWRRGTGSRALRLSPFMAIVEDHFLINSTDTFRRLQNFLIA</sequence>
<evidence type="ECO:0000259" key="2">
    <source>
        <dbReference type="Pfam" id="PF20253"/>
    </source>
</evidence>
<dbReference type="EMBL" id="JAADJZ010000014">
    <property type="protein sequence ID" value="KAF2870187.1"/>
    <property type="molecule type" value="Genomic_DNA"/>
</dbReference>
<dbReference type="PANTHER" id="PTHR38795:SF1">
    <property type="entry name" value="DUF6604 DOMAIN-CONTAINING PROTEIN"/>
    <property type="match status" value="1"/>
</dbReference>
<accession>A0A7C8ID57</accession>
<dbReference type="InterPro" id="IPR046539">
    <property type="entry name" value="DUF6604"/>
</dbReference>
<evidence type="ECO:0000313" key="3">
    <source>
        <dbReference type="EMBL" id="KAF2870187.1"/>
    </source>
</evidence>